<comment type="caution">
    <text evidence="17">The sequence shown here is derived from an EMBL/GenBank/DDBJ whole genome shotgun (WGS) entry which is preliminary data.</text>
</comment>
<gene>
    <name evidence="17" type="ORF">HHI36_022789</name>
</gene>
<dbReference type="PANTHER" id="PTHR11036:SF131">
    <property type="entry name" value="MIP07328P"/>
    <property type="match status" value="1"/>
</dbReference>
<evidence type="ECO:0000256" key="15">
    <source>
        <dbReference type="SAM" id="Phobius"/>
    </source>
</evidence>
<comment type="similarity">
    <text evidence="2">Belongs to the semaphorin family.</text>
</comment>
<dbReference type="InterPro" id="IPR027231">
    <property type="entry name" value="Semaphorin"/>
</dbReference>
<dbReference type="GO" id="GO:0007399">
    <property type="term" value="P:nervous system development"/>
    <property type="evidence" value="ECO:0007669"/>
    <property type="project" value="UniProtKB-KW"/>
</dbReference>
<keyword evidence="8 15" id="KW-0472">Membrane</keyword>
<dbReference type="GO" id="GO:0009653">
    <property type="term" value="P:anatomical structure morphogenesis"/>
    <property type="evidence" value="ECO:0007669"/>
    <property type="project" value="UniProtKB-ARBA"/>
</dbReference>
<evidence type="ECO:0000256" key="3">
    <source>
        <dbReference type="ARBA" id="ARBA00022473"/>
    </source>
</evidence>
<evidence type="ECO:0000256" key="14">
    <source>
        <dbReference type="SAM" id="MobiDB-lite"/>
    </source>
</evidence>
<dbReference type="EMBL" id="JABFTP020000186">
    <property type="protein sequence ID" value="KAL3289353.1"/>
    <property type="molecule type" value="Genomic_DNA"/>
</dbReference>
<dbReference type="GO" id="GO:0030154">
    <property type="term" value="P:cell differentiation"/>
    <property type="evidence" value="ECO:0007669"/>
    <property type="project" value="UniProtKB-KW"/>
</dbReference>
<keyword evidence="9" id="KW-1015">Disulfide bond</keyword>
<dbReference type="InterPro" id="IPR042068">
    <property type="entry name" value="SEM1A_sema_dom"/>
</dbReference>
<evidence type="ECO:0000313" key="18">
    <source>
        <dbReference type="Proteomes" id="UP001516400"/>
    </source>
</evidence>
<feature type="transmembrane region" description="Helical" evidence="15">
    <location>
        <begin position="613"/>
        <end position="635"/>
    </location>
</feature>
<evidence type="ECO:0000256" key="8">
    <source>
        <dbReference type="ARBA" id="ARBA00023136"/>
    </source>
</evidence>
<protein>
    <recommendedName>
        <fullName evidence="11">Semaphorin-1A</fullName>
    </recommendedName>
    <alternativeName>
        <fullName evidence="12">Semaphorin-I</fullName>
    </alternativeName>
</protein>
<reference evidence="17 18" key="1">
    <citation type="journal article" date="2021" name="BMC Biol.">
        <title>Horizontally acquired antibacterial genes associated with adaptive radiation of ladybird beetles.</title>
        <authorList>
            <person name="Li H.S."/>
            <person name="Tang X.F."/>
            <person name="Huang Y.H."/>
            <person name="Xu Z.Y."/>
            <person name="Chen M.L."/>
            <person name="Du X.Y."/>
            <person name="Qiu B.Y."/>
            <person name="Chen P.T."/>
            <person name="Zhang W."/>
            <person name="Slipinski A."/>
            <person name="Escalona H.E."/>
            <person name="Waterhouse R.M."/>
            <person name="Zwick A."/>
            <person name="Pang H."/>
        </authorList>
    </citation>
    <scope>NUCLEOTIDE SEQUENCE [LARGE SCALE GENOMIC DNA]</scope>
    <source>
        <strain evidence="17">SYSU2018</strain>
    </source>
</reference>
<comment type="subcellular location">
    <subcellularLocation>
        <location evidence="1">Membrane</location>
    </subcellularLocation>
</comment>
<keyword evidence="4 15" id="KW-0812">Transmembrane</keyword>
<evidence type="ECO:0000256" key="13">
    <source>
        <dbReference type="PROSITE-ProRule" id="PRU00352"/>
    </source>
</evidence>
<dbReference type="CDD" id="cd11237">
    <property type="entry name" value="Sema_1A"/>
    <property type="match status" value="1"/>
</dbReference>
<keyword evidence="6" id="KW-0524">Neurogenesis</keyword>
<evidence type="ECO:0000256" key="1">
    <source>
        <dbReference type="ARBA" id="ARBA00004370"/>
    </source>
</evidence>
<dbReference type="InterPro" id="IPR001627">
    <property type="entry name" value="Semap_dom"/>
</dbReference>
<dbReference type="Pfam" id="PF01403">
    <property type="entry name" value="Sema"/>
    <property type="match status" value="1"/>
</dbReference>
<evidence type="ECO:0000256" key="9">
    <source>
        <dbReference type="ARBA" id="ARBA00023157"/>
    </source>
</evidence>
<dbReference type="InterPro" id="IPR036352">
    <property type="entry name" value="Semap_dom_sf"/>
</dbReference>
<evidence type="ECO:0000259" key="16">
    <source>
        <dbReference type="PROSITE" id="PS51004"/>
    </source>
</evidence>
<keyword evidence="5" id="KW-0221">Differentiation</keyword>
<feature type="region of interest" description="Disordered" evidence="14">
    <location>
        <begin position="546"/>
        <end position="581"/>
    </location>
</feature>
<evidence type="ECO:0000256" key="4">
    <source>
        <dbReference type="ARBA" id="ARBA00022692"/>
    </source>
</evidence>
<evidence type="ECO:0000256" key="11">
    <source>
        <dbReference type="ARBA" id="ARBA00074143"/>
    </source>
</evidence>
<comment type="caution">
    <text evidence="13">Lacks conserved residue(s) required for the propagation of feature annotation.</text>
</comment>
<dbReference type="Pfam" id="PF01437">
    <property type="entry name" value="PSI"/>
    <property type="match status" value="1"/>
</dbReference>
<evidence type="ECO:0000256" key="2">
    <source>
        <dbReference type="ARBA" id="ARBA00009492"/>
    </source>
</evidence>
<dbReference type="InterPro" id="IPR015943">
    <property type="entry name" value="WD40/YVTN_repeat-like_dom_sf"/>
</dbReference>
<keyword evidence="7 15" id="KW-1133">Transmembrane helix</keyword>
<dbReference type="SUPFAM" id="SSF101912">
    <property type="entry name" value="Sema domain"/>
    <property type="match status" value="1"/>
</dbReference>
<dbReference type="Gene3D" id="3.30.1680.10">
    <property type="entry name" value="ligand-binding face of the semaphorins, domain 2"/>
    <property type="match status" value="1"/>
</dbReference>
<sequence>MTAVWKIYYDYYFLVQLLIWLHFLTNVCQAWLPDSGSKLVNNLKQISSIKFTGNLTHPDYFIVLSQNEHSILLGGRNKVYNLSIYDFNERIQSRIEWPSSEDHSQLCILKGKTEDDCQNYIRILYKPVPGKLVMCGTNSYKPLCRRYVETLNGHYKIEDQFEGIGICPYNPDHNSTTVFSDNQLYSATVADFSGGDPIIYRYPQRTEQLDLKQLNAPNFVSSVPYGEHIYFFYRETAVEYMNCGKIIYSRVARVCKNDKGGPHPPRDRWTSFLKARLNCSVPGEYPFYFDEIQSTSEIINGSYGDSGIQNVIYSALTTPNNAIGGSAICVYKMNDIIGAFQGSFKHQESLNSNWLALSDSMVPKPRPGKCVSDSRLLPERNVNFIKTHSLMEEAVPVHFGQPILIRVSLQYRFTTLTVDPQVRTTDNEAFDILYIGTDDGRVLKVVNIPNGEAAKAVVISENDVLPREIPIKQIKLTSESGRIVVVSRDEVRLVALAHCKSISSCSECVDLQDPHCGWDAKQKACVPMNKVTTRRYIIQDIRQGDKSKCSWTPPTDKFQFGNPSSTREAEVPPNSDKDEDLYPSVNVEDVSDCGNDIDRCAVKQKIAGEPQTLHLIIVAACIGALIVGFLSGFFFSKRFRSSGPYHDAPFFEQHNHLERLNGNQTFSAPRPNKTVNLVLNVRSPTPPLKKDNLDVTKDLNIASDGTLQKIKKTYI</sequence>
<dbReference type="GO" id="GO:0016020">
    <property type="term" value="C:membrane"/>
    <property type="evidence" value="ECO:0007669"/>
    <property type="project" value="UniProtKB-SubCell"/>
</dbReference>
<dbReference type="InterPro" id="IPR016201">
    <property type="entry name" value="PSI"/>
</dbReference>
<evidence type="ECO:0000256" key="6">
    <source>
        <dbReference type="ARBA" id="ARBA00022902"/>
    </source>
</evidence>
<dbReference type="FunFam" id="2.130.10.10:FF:000346">
    <property type="entry name" value="Sema-1a, isoform D"/>
    <property type="match status" value="1"/>
</dbReference>
<proteinExistence type="inferred from homology"/>
<keyword evidence="10" id="KW-0325">Glycoprotein</keyword>
<dbReference type="PANTHER" id="PTHR11036">
    <property type="entry name" value="SEMAPHORIN"/>
    <property type="match status" value="1"/>
</dbReference>
<evidence type="ECO:0000256" key="7">
    <source>
        <dbReference type="ARBA" id="ARBA00022989"/>
    </source>
</evidence>
<feature type="transmembrane region" description="Helical" evidence="15">
    <location>
        <begin position="12"/>
        <end position="32"/>
    </location>
</feature>
<name>A0ABD2PEE9_9CUCU</name>
<feature type="domain" description="Sema" evidence="16">
    <location>
        <begin position="31"/>
        <end position="496"/>
    </location>
</feature>
<dbReference type="SMART" id="SM00423">
    <property type="entry name" value="PSI"/>
    <property type="match status" value="1"/>
</dbReference>
<dbReference type="Proteomes" id="UP001516400">
    <property type="component" value="Unassembled WGS sequence"/>
</dbReference>
<evidence type="ECO:0000256" key="5">
    <source>
        <dbReference type="ARBA" id="ARBA00022782"/>
    </source>
</evidence>
<accession>A0ABD2PEE9</accession>
<organism evidence="17 18">
    <name type="scientific">Cryptolaemus montrouzieri</name>
    <dbReference type="NCBI Taxonomy" id="559131"/>
    <lineage>
        <taxon>Eukaryota</taxon>
        <taxon>Metazoa</taxon>
        <taxon>Ecdysozoa</taxon>
        <taxon>Arthropoda</taxon>
        <taxon>Hexapoda</taxon>
        <taxon>Insecta</taxon>
        <taxon>Pterygota</taxon>
        <taxon>Neoptera</taxon>
        <taxon>Endopterygota</taxon>
        <taxon>Coleoptera</taxon>
        <taxon>Polyphaga</taxon>
        <taxon>Cucujiformia</taxon>
        <taxon>Coccinelloidea</taxon>
        <taxon>Coccinellidae</taxon>
        <taxon>Scymninae</taxon>
        <taxon>Scymnini</taxon>
        <taxon>Cryptolaemus</taxon>
    </lineage>
</organism>
<dbReference type="InterPro" id="IPR002165">
    <property type="entry name" value="Plexin_repeat"/>
</dbReference>
<keyword evidence="3" id="KW-0217">Developmental protein</keyword>
<dbReference type="FunFam" id="3.30.1680.10:FF:000016">
    <property type="entry name" value="Putative Semaphorin-6B"/>
    <property type="match status" value="1"/>
</dbReference>
<keyword evidence="18" id="KW-1185">Reference proteome</keyword>
<evidence type="ECO:0000313" key="17">
    <source>
        <dbReference type="EMBL" id="KAL3289353.1"/>
    </source>
</evidence>
<evidence type="ECO:0000256" key="10">
    <source>
        <dbReference type="ARBA" id="ARBA00023180"/>
    </source>
</evidence>
<dbReference type="SMART" id="SM00630">
    <property type="entry name" value="Sema"/>
    <property type="match status" value="1"/>
</dbReference>
<dbReference type="PROSITE" id="PS51004">
    <property type="entry name" value="SEMA"/>
    <property type="match status" value="1"/>
</dbReference>
<dbReference type="SUPFAM" id="SSF103575">
    <property type="entry name" value="Plexin repeat"/>
    <property type="match status" value="1"/>
</dbReference>
<dbReference type="AlphaFoldDB" id="A0ABD2PEE9"/>
<evidence type="ECO:0000256" key="12">
    <source>
        <dbReference type="ARBA" id="ARBA00083066"/>
    </source>
</evidence>
<dbReference type="Gene3D" id="2.130.10.10">
    <property type="entry name" value="YVTN repeat-like/Quinoprotein amine dehydrogenase"/>
    <property type="match status" value="1"/>
</dbReference>